<dbReference type="RefSeq" id="WP_091481942.1">
    <property type="nucleotide sequence ID" value="NZ_FOTR01000002.1"/>
</dbReference>
<evidence type="ECO:0000313" key="3">
    <source>
        <dbReference type="EMBL" id="SFL57262.1"/>
    </source>
</evidence>
<feature type="compositionally biased region" description="Acidic residues" evidence="1">
    <location>
        <begin position="25"/>
        <end position="52"/>
    </location>
</feature>
<feature type="compositionally biased region" description="Low complexity" evidence="1">
    <location>
        <begin position="201"/>
        <end position="212"/>
    </location>
</feature>
<protein>
    <recommendedName>
        <fullName evidence="5">DUF5105 domain-containing protein</fullName>
    </recommendedName>
</protein>
<keyword evidence="4" id="KW-1185">Reference proteome</keyword>
<dbReference type="OrthoDB" id="574706at2"/>
<dbReference type="PROSITE" id="PS51257">
    <property type="entry name" value="PROKAR_LIPOPROTEIN"/>
    <property type="match status" value="1"/>
</dbReference>
<organism evidence="3 4">
    <name type="scientific">Gracilibacillus orientalis</name>
    <dbReference type="NCBI Taxonomy" id="334253"/>
    <lineage>
        <taxon>Bacteria</taxon>
        <taxon>Bacillati</taxon>
        <taxon>Bacillota</taxon>
        <taxon>Bacilli</taxon>
        <taxon>Bacillales</taxon>
        <taxon>Bacillaceae</taxon>
        <taxon>Gracilibacillus</taxon>
    </lineage>
</organism>
<accession>A0A1I4ISB6</accession>
<dbReference type="AlphaFoldDB" id="A0A1I4ISB6"/>
<sequence length="285" mass="32418">MKKKLLFIILLLLLSLVLMACTQNDTDESETEDPENEVEEPAESEESSEEEIPTFNEEQAKEVLQDYRDTFMSVIENTEDDGALTDYDSKEALKEEFMTIMSEELADSYVAQYFEEDNGRVNVVPTEAPVWFDEEKDFSFEQVNDSEYEVTQEQSNELIGNVRMIYVITLADDSWIVSEVRSENLNEENNQNGQEDDQASSDENNSDNNQETDTAEITAATAEDLVKEELNISENSDIHVVMDHQNDDGNFVVQVYELVSNGETSHTATIGWYIVDQADGTVEEM</sequence>
<evidence type="ECO:0000256" key="1">
    <source>
        <dbReference type="SAM" id="MobiDB-lite"/>
    </source>
</evidence>
<name>A0A1I4ISB6_9BACI</name>
<feature type="chain" id="PRO_5039145097" description="DUF5105 domain-containing protein" evidence="2">
    <location>
        <begin position="21"/>
        <end position="285"/>
    </location>
</feature>
<keyword evidence="2" id="KW-0732">Signal</keyword>
<feature type="region of interest" description="Disordered" evidence="1">
    <location>
        <begin position="25"/>
        <end position="57"/>
    </location>
</feature>
<evidence type="ECO:0000256" key="2">
    <source>
        <dbReference type="SAM" id="SignalP"/>
    </source>
</evidence>
<dbReference type="EMBL" id="FOTR01000002">
    <property type="protein sequence ID" value="SFL57262.1"/>
    <property type="molecule type" value="Genomic_DNA"/>
</dbReference>
<dbReference type="Proteomes" id="UP000198565">
    <property type="component" value="Unassembled WGS sequence"/>
</dbReference>
<gene>
    <name evidence="3" type="ORF">SAMN04487943_102273</name>
</gene>
<feature type="region of interest" description="Disordered" evidence="1">
    <location>
        <begin position="185"/>
        <end position="212"/>
    </location>
</feature>
<proteinExistence type="predicted"/>
<evidence type="ECO:0000313" key="4">
    <source>
        <dbReference type="Proteomes" id="UP000198565"/>
    </source>
</evidence>
<evidence type="ECO:0008006" key="5">
    <source>
        <dbReference type="Google" id="ProtNLM"/>
    </source>
</evidence>
<reference evidence="4" key="1">
    <citation type="submission" date="2016-10" db="EMBL/GenBank/DDBJ databases">
        <authorList>
            <person name="Varghese N."/>
            <person name="Submissions S."/>
        </authorList>
    </citation>
    <scope>NUCLEOTIDE SEQUENCE [LARGE SCALE GENOMIC DNA]</scope>
    <source>
        <strain evidence="4">CGMCC 1.4250</strain>
    </source>
</reference>
<feature type="signal peptide" evidence="2">
    <location>
        <begin position="1"/>
        <end position="20"/>
    </location>
</feature>